<dbReference type="AlphaFoldDB" id="A0A072UCB7"/>
<organism evidence="2 4">
    <name type="scientific">Medicago truncatula</name>
    <name type="common">Barrel medic</name>
    <name type="synonym">Medicago tribuloides</name>
    <dbReference type="NCBI Taxonomy" id="3880"/>
    <lineage>
        <taxon>Eukaryota</taxon>
        <taxon>Viridiplantae</taxon>
        <taxon>Streptophyta</taxon>
        <taxon>Embryophyta</taxon>
        <taxon>Tracheophyta</taxon>
        <taxon>Spermatophyta</taxon>
        <taxon>Magnoliopsida</taxon>
        <taxon>eudicotyledons</taxon>
        <taxon>Gunneridae</taxon>
        <taxon>Pentapetalae</taxon>
        <taxon>rosids</taxon>
        <taxon>fabids</taxon>
        <taxon>Fabales</taxon>
        <taxon>Fabaceae</taxon>
        <taxon>Papilionoideae</taxon>
        <taxon>50 kb inversion clade</taxon>
        <taxon>NPAAA clade</taxon>
        <taxon>Hologalegina</taxon>
        <taxon>IRL clade</taxon>
        <taxon>Trifolieae</taxon>
        <taxon>Medicago</taxon>
    </lineage>
</organism>
<dbReference type="EMBL" id="CM001222">
    <property type="protein sequence ID" value="KEH27267.1"/>
    <property type="molecule type" value="Genomic_DNA"/>
</dbReference>
<accession>A0A072UCB7</accession>
<proteinExistence type="predicted"/>
<reference evidence="2 4" key="1">
    <citation type="journal article" date="2011" name="Nature">
        <title>The Medicago genome provides insight into the evolution of rhizobial symbioses.</title>
        <authorList>
            <person name="Young N.D."/>
            <person name="Debelle F."/>
            <person name="Oldroyd G.E."/>
            <person name="Geurts R."/>
            <person name="Cannon S.B."/>
            <person name="Udvardi M.K."/>
            <person name="Benedito V.A."/>
            <person name="Mayer K.F."/>
            <person name="Gouzy J."/>
            <person name="Schoof H."/>
            <person name="Van de Peer Y."/>
            <person name="Proost S."/>
            <person name="Cook D.R."/>
            <person name="Meyers B.C."/>
            <person name="Spannagl M."/>
            <person name="Cheung F."/>
            <person name="De Mita S."/>
            <person name="Krishnakumar V."/>
            <person name="Gundlach H."/>
            <person name="Zhou S."/>
            <person name="Mudge J."/>
            <person name="Bharti A.K."/>
            <person name="Murray J.D."/>
            <person name="Naoumkina M.A."/>
            <person name="Rosen B."/>
            <person name="Silverstein K.A."/>
            <person name="Tang H."/>
            <person name="Rombauts S."/>
            <person name="Zhao P.X."/>
            <person name="Zhou P."/>
            <person name="Barbe V."/>
            <person name="Bardou P."/>
            <person name="Bechner M."/>
            <person name="Bellec A."/>
            <person name="Berger A."/>
            <person name="Berges H."/>
            <person name="Bidwell S."/>
            <person name="Bisseling T."/>
            <person name="Choisne N."/>
            <person name="Couloux A."/>
            <person name="Denny R."/>
            <person name="Deshpande S."/>
            <person name="Dai X."/>
            <person name="Doyle J.J."/>
            <person name="Dudez A.M."/>
            <person name="Farmer A.D."/>
            <person name="Fouteau S."/>
            <person name="Franken C."/>
            <person name="Gibelin C."/>
            <person name="Gish J."/>
            <person name="Goldstein S."/>
            <person name="Gonzalez A.J."/>
            <person name="Green P.J."/>
            <person name="Hallab A."/>
            <person name="Hartog M."/>
            <person name="Hua A."/>
            <person name="Humphray S.J."/>
            <person name="Jeong D.H."/>
            <person name="Jing Y."/>
            <person name="Jocker A."/>
            <person name="Kenton S.M."/>
            <person name="Kim D.J."/>
            <person name="Klee K."/>
            <person name="Lai H."/>
            <person name="Lang C."/>
            <person name="Lin S."/>
            <person name="Macmil S.L."/>
            <person name="Magdelenat G."/>
            <person name="Matthews L."/>
            <person name="McCorrison J."/>
            <person name="Monaghan E.L."/>
            <person name="Mun J.H."/>
            <person name="Najar F.Z."/>
            <person name="Nicholson C."/>
            <person name="Noirot C."/>
            <person name="O'Bleness M."/>
            <person name="Paule C.R."/>
            <person name="Poulain J."/>
            <person name="Prion F."/>
            <person name="Qin B."/>
            <person name="Qu C."/>
            <person name="Retzel E.F."/>
            <person name="Riddle C."/>
            <person name="Sallet E."/>
            <person name="Samain S."/>
            <person name="Samson N."/>
            <person name="Sanders I."/>
            <person name="Saurat O."/>
            <person name="Scarpelli C."/>
            <person name="Schiex T."/>
            <person name="Segurens B."/>
            <person name="Severin A.J."/>
            <person name="Sherrier D.J."/>
            <person name="Shi R."/>
            <person name="Sims S."/>
            <person name="Singer S.R."/>
            <person name="Sinharoy S."/>
            <person name="Sterck L."/>
            <person name="Viollet A."/>
            <person name="Wang B.B."/>
            <person name="Wang K."/>
            <person name="Wang M."/>
            <person name="Wang X."/>
            <person name="Warfsmann J."/>
            <person name="Weissenbach J."/>
            <person name="White D.D."/>
            <person name="White J.D."/>
            <person name="Wiley G.B."/>
            <person name="Wincker P."/>
            <person name="Xing Y."/>
            <person name="Yang L."/>
            <person name="Yao Z."/>
            <person name="Ying F."/>
            <person name="Zhai J."/>
            <person name="Zhou L."/>
            <person name="Zuber A."/>
            <person name="Denarie J."/>
            <person name="Dixon R.A."/>
            <person name="May G.D."/>
            <person name="Schwartz D.C."/>
            <person name="Rogers J."/>
            <person name="Quetier F."/>
            <person name="Town C.D."/>
            <person name="Roe B.A."/>
        </authorList>
    </citation>
    <scope>NUCLEOTIDE SEQUENCE [LARGE SCALE GENOMIC DNA]</scope>
    <source>
        <strain evidence="2">A17</strain>
        <strain evidence="3 4">cv. Jemalong A17</strain>
    </source>
</reference>
<feature type="region of interest" description="Disordered" evidence="1">
    <location>
        <begin position="38"/>
        <end position="62"/>
    </location>
</feature>
<reference evidence="3" key="3">
    <citation type="submission" date="2015-04" db="UniProtKB">
        <authorList>
            <consortium name="EnsemblPlants"/>
        </authorList>
    </citation>
    <scope>IDENTIFICATION</scope>
    <source>
        <strain evidence="3">cv. Jemalong A17</strain>
    </source>
</reference>
<dbReference type="HOGENOM" id="CLU_2907497_0_0_1"/>
<evidence type="ECO:0000313" key="2">
    <source>
        <dbReference type="EMBL" id="KEH27267.1"/>
    </source>
</evidence>
<evidence type="ECO:0000313" key="3">
    <source>
        <dbReference type="EnsemblPlants" id="KEH27267"/>
    </source>
</evidence>
<sequence length="62" mass="7303">MAGYMRSESIKVICYMESDMPKLTRGLVYRWKKTYTDERDAPSTSKQVITRLDTSHQTRMPN</sequence>
<reference evidence="2 4" key="2">
    <citation type="journal article" date="2014" name="BMC Genomics">
        <title>An improved genome release (version Mt4.0) for the model legume Medicago truncatula.</title>
        <authorList>
            <person name="Tang H."/>
            <person name="Krishnakumar V."/>
            <person name="Bidwell S."/>
            <person name="Rosen B."/>
            <person name="Chan A."/>
            <person name="Zhou S."/>
            <person name="Gentzbittel L."/>
            <person name="Childs K.L."/>
            <person name="Yandell M."/>
            <person name="Gundlach H."/>
            <person name="Mayer K.F."/>
            <person name="Schwartz D.C."/>
            <person name="Town C.D."/>
        </authorList>
    </citation>
    <scope>GENOME REANNOTATION</scope>
    <source>
        <strain evidence="2">A17</strain>
        <strain evidence="3 4">cv. Jemalong A17</strain>
    </source>
</reference>
<evidence type="ECO:0000313" key="4">
    <source>
        <dbReference type="Proteomes" id="UP000002051"/>
    </source>
</evidence>
<dbReference type="EnsemblPlants" id="KEH27267">
    <property type="protein sequence ID" value="KEH27267"/>
    <property type="gene ID" value="MTR_6g092715"/>
</dbReference>
<protein>
    <submittedName>
        <fullName evidence="2 3">Uncharacterized protein</fullName>
    </submittedName>
</protein>
<name>A0A072UCB7_MEDTR</name>
<keyword evidence="4" id="KW-1185">Reference proteome</keyword>
<dbReference type="Proteomes" id="UP000002051">
    <property type="component" value="Chromosome 6"/>
</dbReference>
<gene>
    <name evidence="2" type="ordered locus">MTR_6g092715</name>
</gene>
<evidence type="ECO:0000256" key="1">
    <source>
        <dbReference type="SAM" id="MobiDB-lite"/>
    </source>
</evidence>